<proteinExistence type="predicted"/>
<gene>
    <name evidence="1" type="ORF">FJT64_005343</name>
</gene>
<name>A0A6A4VRG2_AMPAM</name>
<evidence type="ECO:0000313" key="2">
    <source>
        <dbReference type="Proteomes" id="UP000440578"/>
    </source>
</evidence>
<comment type="caution">
    <text evidence="1">The sequence shown here is derived from an EMBL/GenBank/DDBJ whole genome shotgun (WGS) entry which is preliminary data.</text>
</comment>
<keyword evidence="2" id="KW-1185">Reference proteome</keyword>
<sequence>MTATSDLGGEYVGQLRAEIDSLAGTGQFPHAQRLLYQGELGTGGWAEGSSGLG</sequence>
<dbReference type="Proteomes" id="UP000440578">
    <property type="component" value="Unassembled WGS sequence"/>
</dbReference>
<organism evidence="1 2">
    <name type="scientific">Amphibalanus amphitrite</name>
    <name type="common">Striped barnacle</name>
    <name type="synonym">Balanus amphitrite</name>
    <dbReference type="NCBI Taxonomy" id="1232801"/>
    <lineage>
        <taxon>Eukaryota</taxon>
        <taxon>Metazoa</taxon>
        <taxon>Ecdysozoa</taxon>
        <taxon>Arthropoda</taxon>
        <taxon>Crustacea</taxon>
        <taxon>Multicrustacea</taxon>
        <taxon>Cirripedia</taxon>
        <taxon>Thoracica</taxon>
        <taxon>Thoracicalcarea</taxon>
        <taxon>Balanomorpha</taxon>
        <taxon>Balanoidea</taxon>
        <taxon>Balanidae</taxon>
        <taxon>Amphibalaninae</taxon>
        <taxon>Amphibalanus</taxon>
    </lineage>
</organism>
<evidence type="ECO:0000313" key="1">
    <source>
        <dbReference type="EMBL" id="KAF0297266.1"/>
    </source>
</evidence>
<accession>A0A6A4VRG2</accession>
<protein>
    <submittedName>
        <fullName evidence="1">Uncharacterized protein</fullName>
    </submittedName>
</protein>
<dbReference type="AlphaFoldDB" id="A0A6A4VRG2"/>
<reference evidence="1 2" key="1">
    <citation type="submission" date="2019-07" db="EMBL/GenBank/DDBJ databases">
        <title>Draft genome assembly of a fouling barnacle, Amphibalanus amphitrite (Darwin, 1854): The first reference genome for Thecostraca.</title>
        <authorList>
            <person name="Kim W."/>
        </authorList>
    </citation>
    <scope>NUCLEOTIDE SEQUENCE [LARGE SCALE GENOMIC DNA]</scope>
    <source>
        <strain evidence="1">SNU_AA5</strain>
        <tissue evidence="1">Soma without cirri and trophi</tissue>
    </source>
</reference>
<dbReference type="EMBL" id="VIIS01001503">
    <property type="protein sequence ID" value="KAF0297266.1"/>
    <property type="molecule type" value="Genomic_DNA"/>
</dbReference>